<dbReference type="Gene3D" id="3.40.50.1980">
    <property type="entry name" value="Nitrogenase molybdenum iron protein domain"/>
    <property type="match status" value="2"/>
</dbReference>
<organism evidence="4 5">
    <name type="scientific">Homoserinibacter gongjuensis</name>
    <dbReference type="NCBI Taxonomy" id="1162968"/>
    <lineage>
        <taxon>Bacteria</taxon>
        <taxon>Bacillati</taxon>
        <taxon>Actinomycetota</taxon>
        <taxon>Actinomycetes</taxon>
        <taxon>Micrococcales</taxon>
        <taxon>Microbacteriaceae</taxon>
        <taxon>Homoserinibacter</taxon>
    </lineage>
</organism>
<evidence type="ECO:0000313" key="5">
    <source>
        <dbReference type="Proteomes" id="UP001157069"/>
    </source>
</evidence>
<dbReference type="InterPro" id="IPR050902">
    <property type="entry name" value="ABC_Transporter_SBP"/>
</dbReference>
<comment type="similarity">
    <text evidence="1">Belongs to the bacterial solute-binding protein 8 family.</text>
</comment>
<dbReference type="PANTHER" id="PTHR30535">
    <property type="entry name" value="VITAMIN B12-BINDING PROTEIN"/>
    <property type="match status" value="1"/>
</dbReference>
<sequence>MAPRFAPLLLVPALLLSGCAASVAAPQSPTPSDAFPLTIDNCGAEVTFDAAPQRVVTIKSTSTEMMLALGLGDRIVGTAFQDGPVPEQWAGAAAGIPSLAPKMPNEESVLEVEPDLVYAGWESAFSPDAAGARDELAGLGVASYVQPAACQSAEQPTKLDFDEVFREIEEAGAIFGVPDAAAAVVAEQRAQLDGIEKASGSPTALWWSSGTDTPTWVRASAPRSCCSRPPGS</sequence>
<evidence type="ECO:0000256" key="2">
    <source>
        <dbReference type="SAM" id="SignalP"/>
    </source>
</evidence>
<feature type="chain" id="PRO_5046380415" description="Fe/B12 periplasmic-binding domain-containing protein" evidence="2">
    <location>
        <begin position="25"/>
        <end position="232"/>
    </location>
</feature>
<protein>
    <recommendedName>
        <fullName evidence="3">Fe/B12 periplasmic-binding domain-containing protein</fullName>
    </recommendedName>
</protein>
<evidence type="ECO:0000259" key="3">
    <source>
        <dbReference type="PROSITE" id="PS50983"/>
    </source>
</evidence>
<keyword evidence="5" id="KW-1185">Reference proteome</keyword>
<evidence type="ECO:0000313" key="4">
    <source>
        <dbReference type="EMBL" id="GMA91789.1"/>
    </source>
</evidence>
<proteinExistence type="inferred from homology"/>
<dbReference type="InterPro" id="IPR002491">
    <property type="entry name" value="ABC_transptr_periplasmic_BD"/>
</dbReference>
<dbReference type="Pfam" id="PF01497">
    <property type="entry name" value="Peripla_BP_2"/>
    <property type="match status" value="1"/>
</dbReference>
<reference evidence="5" key="1">
    <citation type="journal article" date="2019" name="Int. J. Syst. Evol. Microbiol.">
        <title>The Global Catalogue of Microorganisms (GCM) 10K type strain sequencing project: providing services to taxonomists for standard genome sequencing and annotation.</title>
        <authorList>
            <consortium name="The Broad Institute Genomics Platform"/>
            <consortium name="The Broad Institute Genome Sequencing Center for Infectious Disease"/>
            <person name="Wu L."/>
            <person name="Ma J."/>
        </authorList>
    </citation>
    <scope>NUCLEOTIDE SEQUENCE [LARGE SCALE GENOMIC DNA]</scope>
    <source>
        <strain evidence="5">NBRC 108755</strain>
    </source>
</reference>
<feature type="signal peptide" evidence="2">
    <location>
        <begin position="1"/>
        <end position="24"/>
    </location>
</feature>
<dbReference type="PROSITE" id="PS50983">
    <property type="entry name" value="FE_B12_PBP"/>
    <property type="match status" value="1"/>
</dbReference>
<dbReference type="EMBL" id="BSVA01000001">
    <property type="protein sequence ID" value="GMA91789.1"/>
    <property type="molecule type" value="Genomic_DNA"/>
</dbReference>
<dbReference type="PANTHER" id="PTHR30535:SF7">
    <property type="entry name" value="IRON(III) DICITRATE-BINDING PROTEIN"/>
    <property type="match status" value="1"/>
</dbReference>
<dbReference type="PROSITE" id="PS51257">
    <property type="entry name" value="PROKAR_LIPOPROTEIN"/>
    <property type="match status" value="1"/>
</dbReference>
<feature type="domain" description="Fe/B12 periplasmic-binding" evidence="3">
    <location>
        <begin position="54"/>
        <end position="232"/>
    </location>
</feature>
<name>A0ABQ6JXF3_9MICO</name>
<gene>
    <name evidence="4" type="ORF">GCM10025869_23180</name>
</gene>
<accession>A0ABQ6JXF3</accession>
<comment type="caution">
    <text evidence="4">The sequence shown here is derived from an EMBL/GenBank/DDBJ whole genome shotgun (WGS) entry which is preliminary data.</text>
</comment>
<dbReference type="SUPFAM" id="SSF53807">
    <property type="entry name" value="Helical backbone' metal receptor"/>
    <property type="match status" value="1"/>
</dbReference>
<keyword evidence="2" id="KW-0732">Signal</keyword>
<dbReference type="Proteomes" id="UP001157069">
    <property type="component" value="Unassembled WGS sequence"/>
</dbReference>
<evidence type="ECO:0000256" key="1">
    <source>
        <dbReference type="ARBA" id="ARBA00008814"/>
    </source>
</evidence>